<dbReference type="Proteomes" id="UP000249495">
    <property type="component" value="Chromosome 1"/>
</dbReference>
<dbReference type="InterPro" id="IPR036412">
    <property type="entry name" value="HAD-like_sf"/>
</dbReference>
<dbReference type="InterPro" id="IPR050155">
    <property type="entry name" value="HAD-like_hydrolase_sf"/>
</dbReference>
<dbReference type="GO" id="GO:0006281">
    <property type="term" value="P:DNA repair"/>
    <property type="evidence" value="ECO:0007669"/>
    <property type="project" value="TreeGrafter"/>
</dbReference>
<dbReference type="SFLD" id="SFLDG01135">
    <property type="entry name" value="C1.5.6:_HAD__Beta-PGM__Phospha"/>
    <property type="match status" value="1"/>
</dbReference>
<dbReference type="InterPro" id="IPR023198">
    <property type="entry name" value="PGP-like_dom2"/>
</dbReference>
<dbReference type="Gene3D" id="1.10.150.240">
    <property type="entry name" value="Putative phosphatase, domain 2"/>
    <property type="match status" value="1"/>
</dbReference>
<reference evidence="1 2" key="1">
    <citation type="submission" date="2018-06" db="EMBL/GenBank/DDBJ databases">
        <authorList>
            <consortium name="Pathogen Informatics"/>
            <person name="Doyle S."/>
        </authorList>
    </citation>
    <scope>NUCLEOTIDE SEQUENCE [LARGE SCALE GENOMIC DNA]</scope>
    <source>
        <strain evidence="1 2">NCTC12278</strain>
    </source>
</reference>
<dbReference type="EMBL" id="LS483343">
    <property type="protein sequence ID" value="SQF40735.1"/>
    <property type="molecule type" value="Genomic_DNA"/>
</dbReference>
<organism evidence="1 2">
    <name type="scientific">Streptococcus ferus</name>
    <dbReference type="NCBI Taxonomy" id="1345"/>
    <lineage>
        <taxon>Bacteria</taxon>
        <taxon>Bacillati</taxon>
        <taxon>Bacillota</taxon>
        <taxon>Bacilli</taxon>
        <taxon>Lactobacillales</taxon>
        <taxon>Streptococcaceae</taxon>
        <taxon>Streptococcus</taxon>
    </lineage>
</organism>
<evidence type="ECO:0000313" key="1">
    <source>
        <dbReference type="EMBL" id="SQF40735.1"/>
    </source>
</evidence>
<name>A0A2X3VSP9_9STRE</name>
<keyword evidence="1" id="KW-0378">Hydrolase</keyword>
<proteinExistence type="predicted"/>
<dbReference type="EC" id="3.1.3.18" evidence="1"/>
<dbReference type="AlphaFoldDB" id="A0A2X3VSP9"/>
<dbReference type="SFLD" id="SFLDS00003">
    <property type="entry name" value="Haloacid_Dehalogenase"/>
    <property type="match status" value="1"/>
</dbReference>
<keyword evidence="2" id="KW-1185">Reference proteome</keyword>
<evidence type="ECO:0000313" key="2">
    <source>
        <dbReference type="Proteomes" id="UP000249495"/>
    </source>
</evidence>
<accession>A0A2X3VSP9</accession>
<dbReference type="InterPro" id="IPR023214">
    <property type="entry name" value="HAD_sf"/>
</dbReference>
<dbReference type="GO" id="GO:0005829">
    <property type="term" value="C:cytosol"/>
    <property type="evidence" value="ECO:0007669"/>
    <property type="project" value="TreeGrafter"/>
</dbReference>
<dbReference type="Pfam" id="PF13419">
    <property type="entry name" value="HAD_2"/>
    <property type="match status" value="1"/>
</dbReference>
<dbReference type="SFLD" id="SFLDG01129">
    <property type="entry name" value="C1.5:_HAD__Beta-PGM__Phosphata"/>
    <property type="match status" value="1"/>
</dbReference>
<dbReference type="SUPFAM" id="SSF56784">
    <property type="entry name" value="HAD-like"/>
    <property type="match status" value="1"/>
</dbReference>
<dbReference type="NCBIfam" id="TIGR01549">
    <property type="entry name" value="HAD-SF-IA-v1"/>
    <property type="match status" value="1"/>
</dbReference>
<dbReference type="PANTHER" id="PTHR43434:SF25">
    <property type="entry name" value="PHOSPHOGLYCOLATE PHOSPHATASE"/>
    <property type="match status" value="1"/>
</dbReference>
<sequence length="226" mass="25379">MISLMAKVDRIGLQELQGKGVMTAFIWDLDGTLIDSYDAIMAALEVVYRRYRLEFKAEAIRQFILQESVGALLSRLAEQEGLDESALKMLFSQEQGKRDHQIQLMPFAKAILDWTKEQAISNFIYTHKGPSASQVLENLGIADYFTEVLTSQSGFKRKPSPEALHYLMAKYNLDRKTTYYIGDRSLDVQAAKSAGIGSINLTQEGGTDNHKIANLRDIKGLLLGQR</sequence>
<dbReference type="GO" id="GO:0008967">
    <property type="term" value="F:phosphoglycolate phosphatase activity"/>
    <property type="evidence" value="ECO:0007669"/>
    <property type="project" value="UniProtKB-EC"/>
</dbReference>
<dbReference type="InterPro" id="IPR006439">
    <property type="entry name" value="HAD-SF_hydro_IA"/>
</dbReference>
<dbReference type="PANTHER" id="PTHR43434">
    <property type="entry name" value="PHOSPHOGLYCOLATE PHOSPHATASE"/>
    <property type="match status" value="1"/>
</dbReference>
<gene>
    <name evidence="1" type="primary">gph</name>
    <name evidence="1" type="ORF">NCTC12278_01311</name>
</gene>
<dbReference type="Gene3D" id="3.40.50.1000">
    <property type="entry name" value="HAD superfamily/HAD-like"/>
    <property type="match status" value="1"/>
</dbReference>
<dbReference type="InterPro" id="IPR041492">
    <property type="entry name" value="HAD_2"/>
</dbReference>
<protein>
    <submittedName>
        <fullName evidence="1">Phosphatase</fullName>
        <ecNumber evidence="1">3.1.3.18</ecNumber>
    </submittedName>
</protein>
<dbReference type="STRING" id="1123303.GCA_000372425_00831"/>
<dbReference type="KEGG" id="sfer:NCTC12278_01311"/>